<dbReference type="Gene3D" id="3.40.50.1820">
    <property type="entry name" value="alpha/beta hydrolase"/>
    <property type="match status" value="1"/>
</dbReference>
<reference evidence="3 4" key="1">
    <citation type="submission" date="2019-02" db="EMBL/GenBank/DDBJ databases">
        <title>Deep-cultivation of Planctomycetes and their phenomic and genomic characterization uncovers novel biology.</title>
        <authorList>
            <person name="Wiegand S."/>
            <person name="Jogler M."/>
            <person name="Boedeker C."/>
            <person name="Pinto D."/>
            <person name="Vollmers J."/>
            <person name="Rivas-Marin E."/>
            <person name="Kohn T."/>
            <person name="Peeters S.H."/>
            <person name="Heuer A."/>
            <person name="Rast P."/>
            <person name="Oberbeckmann S."/>
            <person name="Bunk B."/>
            <person name="Jeske O."/>
            <person name="Meyerdierks A."/>
            <person name="Storesund J.E."/>
            <person name="Kallscheuer N."/>
            <person name="Luecker S."/>
            <person name="Lage O.M."/>
            <person name="Pohl T."/>
            <person name="Merkel B.J."/>
            <person name="Hornburger P."/>
            <person name="Mueller R.-W."/>
            <person name="Bruemmer F."/>
            <person name="Labrenz M."/>
            <person name="Spormann A.M."/>
            <person name="Op den Camp H."/>
            <person name="Overmann J."/>
            <person name="Amann R."/>
            <person name="Jetten M.S.M."/>
            <person name="Mascher T."/>
            <person name="Medema M.H."/>
            <person name="Devos D.P."/>
            <person name="Kaster A.-K."/>
            <person name="Ovreas L."/>
            <person name="Rohde M."/>
            <person name="Galperin M.Y."/>
            <person name="Jogler C."/>
        </authorList>
    </citation>
    <scope>NUCLEOTIDE SEQUENCE [LARGE SCALE GENOMIC DNA]</scope>
    <source>
        <strain evidence="3 4">Pla163</strain>
    </source>
</reference>
<dbReference type="AlphaFoldDB" id="A0A518CV68"/>
<evidence type="ECO:0000313" key="3">
    <source>
        <dbReference type="EMBL" id="QDU83123.1"/>
    </source>
</evidence>
<keyword evidence="4" id="KW-1185">Reference proteome</keyword>
<dbReference type="OrthoDB" id="246065at2"/>
<dbReference type="RefSeq" id="WP_145182270.1">
    <property type="nucleotide sequence ID" value="NZ_CP036290.1"/>
</dbReference>
<dbReference type="EMBL" id="CP036290">
    <property type="protein sequence ID" value="QDU83123.1"/>
    <property type="molecule type" value="Genomic_DNA"/>
</dbReference>
<keyword evidence="1" id="KW-0732">Signal</keyword>
<dbReference type="InterPro" id="IPR000073">
    <property type="entry name" value="AB_hydrolase_1"/>
</dbReference>
<dbReference type="Proteomes" id="UP000319342">
    <property type="component" value="Chromosome"/>
</dbReference>
<evidence type="ECO:0000259" key="2">
    <source>
        <dbReference type="Pfam" id="PF00561"/>
    </source>
</evidence>
<feature type="chain" id="PRO_5021932856" evidence="1">
    <location>
        <begin position="22"/>
        <end position="464"/>
    </location>
</feature>
<protein>
    <submittedName>
        <fullName evidence="3">Alpha/beta hydrolase family protein</fullName>
    </submittedName>
</protein>
<evidence type="ECO:0000256" key="1">
    <source>
        <dbReference type="SAM" id="SignalP"/>
    </source>
</evidence>
<keyword evidence="3" id="KW-0378">Hydrolase</keyword>
<dbReference type="GO" id="GO:0016787">
    <property type="term" value="F:hydrolase activity"/>
    <property type="evidence" value="ECO:0007669"/>
    <property type="project" value="UniProtKB-KW"/>
</dbReference>
<feature type="domain" description="AB hydrolase-1" evidence="2">
    <location>
        <begin position="124"/>
        <end position="171"/>
    </location>
</feature>
<organism evidence="3 4">
    <name type="scientific">Rohdeia mirabilis</name>
    <dbReference type="NCBI Taxonomy" id="2528008"/>
    <lineage>
        <taxon>Bacteria</taxon>
        <taxon>Pseudomonadati</taxon>
        <taxon>Planctomycetota</taxon>
        <taxon>Planctomycetia</taxon>
        <taxon>Planctomycetia incertae sedis</taxon>
        <taxon>Rohdeia</taxon>
    </lineage>
</organism>
<dbReference type="SUPFAM" id="SSF53474">
    <property type="entry name" value="alpha/beta-Hydrolases"/>
    <property type="match status" value="1"/>
</dbReference>
<sequence length="464" mass="51484" precursor="true">MRTLALGALAALALTAAPLHAQHLGEVPRTDPTDSAPRGEVLEWTTPQGQPYWYRLPESSSRKKPSLVLMLHGTGLNHGWSFWNYPIANGTFRGDDIVISPDGLTPGQGETFNFVQGTKDGDQIVGLIELFRERFDVGNVYLYGHSQGAFFCYWFAGEHPELVDGIVAHAGNVLDVKHSKLSRSKVAIGILHADSDQVVPVDCATRTEAIYREEGYEKLKCWIVEGIRPEAGHWPLPTHVATMFEWLDEVCTSDASQAVDVARSALRRNPPDFALAARIANEARATIKKYKGDDKDRVVELLELVEEALANSAANAWAQARIGFNEHEEGKQPGVYAADVRWAQRMFGQVEKFQEVAKQPGRLFEKHDKLFEKLERIKDKDSKSYAKSLLDALEEGYLSTAWDEAHAAAVARCEDGWRPLDDLPERLEALAAANGTEPVTGVVLFTHMGFQNFCAEHPQLLAVD</sequence>
<feature type="signal peptide" evidence="1">
    <location>
        <begin position="1"/>
        <end position="21"/>
    </location>
</feature>
<gene>
    <name evidence="3" type="ORF">Pla163_02190</name>
</gene>
<accession>A0A518CV68</accession>
<dbReference type="InterPro" id="IPR029058">
    <property type="entry name" value="AB_hydrolase_fold"/>
</dbReference>
<name>A0A518CV68_9BACT</name>
<dbReference type="Pfam" id="PF00561">
    <property type="entry name" value="Abhydrolase_1"/>
    <property type="match status" value="1"/>
</dbReference>
<evidence type="ECO:0000313" key="4">
    <source>
        <dbReference type="Proteomes" id="UP000319342"/>
    </source>
</evidence>
<proteinExistence type="predicted"/>